<comment type="similarity">
    <text evidence="1">Belongs to the EamA transporter family.</text>
</comment>
<accession>A0AAP2VRQ4</accession>
<evidence type="ECO:0000313" key="6">
    <source>
        <dbReference type="Proteomes" id="UP001197741"/>
    </source>
</evidence>
<feature type="transmembrane region" description="Helical" evidence="2">
    <location>
        <begin position="95"/>
        <end position="114"/>
    </location>
</feature>
<dbReference type="RefSeq" id="WP_306723330.1">
    <property type="nucleotide sequence ID" value="NZ_CYXM01000001.1"/>
</dbReference>
<keyword evidence="2" id="KW-0812">Transmembrane</keyword>
<comment type="caution">
    <text evidence="5">The sequence shown here is derived from an EMBL/GenBank/DDBJ whole genome shotgun (WGS) entry which is preliminary data.</text>
</comment>
<dbReference type="Proteomes" id="UP001197684">
    <property type="component" value="Unassembled WGS sequence"/>
</dbReference>
<dbReference type="EMBL" id="JAJCJK010000007">
    <property type="protein sequence ID" value="MCB6937993.1"/>
    <property type="molecule type" value="Genomic_DNA"/>
</dbReference>
<dbReference type="SUPFAM" id="SSF103481">
    <property type="entry name" value="Multidrug resistance efflux transporter EmrE"/>
    <property type="match status" value="1"/>
</dbReference>
<name>A0AAP2VRQ4_9FIRM</name>
<dbReference type="Gene3D" id="1.10.3730.20">
    <property type="match status" value="1"/>
</dbReference>
<feature type="domain" description="EamA" evidence="3">
    <location>
        <begin position="10"/>
        <end position="111"/>
    </location>
</feature>
<feature type="transmembrane region" description="Helical" evidence="2">
    <location>
        <begin position="70"/>
        <end position="89"/>
    </location>
</feature>
<proteinExistence type="inferred from homology"/>
<organism evidence="5 6">
    <name type="scientific">Agathobacter rectalis</name>
    <dbReference type="NCBI Taxonomy" id="39491"/>
    <lineage>
        <taxon>Bacteria</taxon>
        <taxon>Bacillati</taxon>
        <taxon>Bacillota</taxon>
        <taxon>Clostridia</taxon>
        <taxon>Lachnospirales</taxon>
        <taxon>Lachnospiraceae</taxon>
        <taxon>Agathobacter</taxon>
    </lineage>
</organism>
<gene>
    <name evidence="4" type="ORF">LIZ56_06150</name>
    <name evidence="5" type="ORF">LIZ82_03105</name>
</gene>
<evidence type="ECO:0000259" key="3">
    <source>
        <dbReference type="Pfam" id="PF00892"/>
    </source>
</evidence>
<sequence length="121" mass="13518">MMDKSKLKVLFALHLMLMIYSMSGICSKMASQQDFLSFKFCLFYAIIIFLLGFYAIGWQQIIKRLPLTTAFANKAVTVVWGIIWGAVFFHESITVGKVIGAALVIVGVVIYARADEGEVNE</sequence>
<dbReference type="InterPro" id="IPR000620">
    <property type="entry name" value="EamA_dom"/>
</dbReference>
<protein>
    <submittedName>
        <fullName evidence="5">EamA family transporter</fullName>
    </submittedName>
</protein>
<dbReference type="GO" id="GO:0016020">
    <property type="term" value="C:membrane"/>
    <property type="evidence" value="ECO:0007669"/>
    <property type="project" value="InterPro"/>
</dbReference>
<dbReference type="InterPro" id="IPR037185">
    <property type="entry name" value="EmrE-like"/>
</dbReference>
<evidence type="ECO:0000256" key="1">
    <source>
        <dbReference type="ARBA" id="ARBA00007362"/>
    </source>
</evidence>
<keyword evidence="2" id="KW-1133">Transmembrane helix</keyword>
<dbReference type="Proteomes" id="UP001197741">
    <property type="component" value="Unassembled WGS sequence"/>
</dbReference>
<evidence type="ECO:0000256" key="2">
    <source>
        <dbReference type="SAM" id="Phobius"/>
    </source>
</evidence>
<keyword evidence="2" id="KW-0472">Membrane</keyword>
<evidence type="ECO:0000313" key="5">
    <source>
        <dbReference type="EMBL" id="MCB6959890.1"/>
    </source>
</evidence>
<feature type="transmembrane region" description="Helical" evidence="2">
    <location>
        <begin position="37"/>
        <end position="58"/>
    </location>
</feature>
<reference evidence="5" key="1">
    <citation type="submission" date="2021-10" db="EMBL/GenBank/DDBJ databases">
        <title>Collection of gut derived symbiotic bacterial strains cultured from healthy donors.</title>
        <authorList>
            <person name="Lin H."/>
            <person name="Littmann E."/>
            <person name="Kohout C."/>
            <person name="Pamer E.G."/>
        </authorList>
    </citation>
    <scope>NUCLEOTIDE SEQUENCE</scope>
    <source>
        <strain evidence="5">DFI.7.28A</strain>
        <strain evidence="4">DFI.9.42</strain>
    </source>
</reference>
<evidence type="ECO:0000313" key="4">
    <source>
        <dbReference type="EMBL" id="MCB6937993.1"/>
    </source>
</evidence>
<dbReference type="Pfam" id="PF00892">
    <property type="entry name" value="EamA"/>
    <property type="match status" value="1"/>
</dbReference>
<dbReference type="AlphaFoldDB" id="A0AAP2VRQ4"/>
<dbReference type="EMBL" id="JAJCJQ010000002">
    <property type="protein sequence ID" value="MCB6959890.1"/>
    <property type="molecule type" value="Genomic_DNA"/>
</dbReference>